<dbReference type="Pfam" id="PF02779">
    <property type="entry name" value="Transket_pyr"/>
    <property type="match status" value="1"/>
</dbReference>
<sequence>MSESGGIQDLTMREAFYVAVEDWMARDETAVVVLADISAAAFARVNLRFPGRVLNVGIREQAAIGVAAGLSLEGYRPLVHTYAPFLIERPFEMVKDDLFHQGLTATLVSIGASYDEPAYGRTHQCPEDIALLDSLGTSEIFIPGHPEEVGPLLFRAVSGSSVSYVRLSTAQNSLAHRCYGPKMVTIKQGKRAVVVAVGPMLDSVLRAGRGLDVTILYTTTIRPFDAIALRSAAEFSTDVVIVEPYLAGSSIPVVEHALRDVPHRILGLGVHDRDLHRYGTREEHDRAQGLDVEGIAASIRAFLGM</sequence>
<organism evidence="2 3">
    <name type="scientific">Ferrimicrobium acidiphilum</name>
    <dbReference type="NCBI Taxonomy" id="121039"/>
    <lineage>
        <taxon>Bacteria</taxon>
        <taxon>Bacillati</taxon>
        <taxon>Actinomycetota</taxon>
        <taxon>Acidimicrobiia</taxon>
        <taxon>Acidimicrobiales</taxon>
        <taxon>Acidimicrobiaceae</taxon>
        <taxon>Ferrimicrobium</taxon>
    </lineage>
</organism>
<dbReference type="EMBL" id="JBFSHR010000070">
    <property type="protein sequence ID" value="MEX6430658.1"/>
    <property type="molecule type" value="Genomic_DNA"/>
</dbReference>
<dbReference type="CDD" id="cd07033">
    <property type="entry name" value="TPP_PYR_DXS_TK_like"/>
    <property type="match status" value="1"/>
</dbReference>
<keyword evidence="3" id="KW-1185">Reference proteome</keyword>
<protein>
    <submittedName>
        <fullName evidence="2">Transketolase family protein</fullName>
    </submittedName>
</protein>
<dbReference type="InterPro" id="IPR005475">
    <property type="entry name" value="Transketolase-like_Pyr-bd"/>
</dbReference>
<dbReference type="SUPFAM" id="SSF52922">
    <property type="entry name" value="TK C-terminal domain-like"/>
    <property type="match status" value="1"/>
</dbReference>
<dbReference type="PANTHER" id="PTHR43825:SF1">
    <property type="entry name" value="TRANSKETOLASE-LIKE PYRIMIDINE-BINDING DOMAIN-CONTAINING PROTEIN"/>
    <property type="match status" value="1"/>
</dbReference>
<dbReference type="InterPro" id="IPR029061">
    <property type="entry name" value="THDP-binding"/>
</dbReference>
<proteinExistence type="predicted"/>
<evidence type="ECO:0000313" key="3">
    <source>
        <dbReference type="Proteomes" id="UP001560267"/>
    </source>
</evidence>
<feature type="domain" description="Transketolase-like pyrimidine-binding" evidence="1">
    <location>
        <begin position="10"/>
        <end position="171"/>
    </location>
</feature>
<dbReference type="InterPro" id="IPR051157">
    <property type="entry name" value="PDH/Transketolase"/>
</dbReference>
<dbReference type="PANTHER" id="PTHR43825">
    <property type="entry name" value="PYRUVATE DEHYDROGENASE E1 COMPONENT"/>
    <property type="match status" value="1"/>
</dbReference>
<dbReference type="RefSeq" id="WP_276945370.1">
    <property type="nucleotide sequence ID" value="NZ_DAHZQU010000179.1"/>
</dbReference>
<dbReference type="Gene3D" id="3.40.50.970">
    <property type="match status" value="1"/>
</dbReference>
<dbReference type="SUPFAM" id="SSF52518">
    <property type="entry name" value="Thiamin diphosphate-binding fold (THDP-binding)"/>
    <property type="match status" value="1"/>
</dbReference>
<evidence type="ECO:0000259" key="1">
    <source>
        <dbReference type="SMART" id="SM00861"/>
    </source>
</evidence>
<reference evidence="2 3" key="1">
    <citation type="submission" date="2024-07" db="EMBL/GenBank/DDBJ databases">
        <title>Draft Genome Sequence of Ferrimicrobium acidiphilum Strain YE2023, Isolated from a Pulp of Bioleach Reactor.</title>
        <authorList>
            <person name="Elkina Y.A."/>
            <person name="Bulaeva A.G."/>
            <person name="Beletsky A.V."/>
            <person name="Mardanov A.V."/>
        </authorList>
    </citation>
    <scope>NUCLEOTIDE SEQUENCE [LARGE SCALE GENOMIC DNA]</scope>
    <source>
        <strain evidence="2 3">YE2023</strain>
    </source>
</reference>
<dbReference type="InterPro" id="IPR009014">
    <property type="entry name" value="Transketo_C/PFOR_II"/>
</dbReference>
<gene>
    <name evidence="2" type="ORF">AB6A68_12555</name>
</gene>
<dbReference type="Proteomes" id="UP001560267">
    <property type="component" value="Unassembled WGS sequence"/>
</dbReference>
<dbReference type="Gene3D" id="3.40.50.920">
    <property type="match status" value="1"/>
</dbReference>
<name>A0ABV3Y512_9ACTN</name>
<evidence type="ECO:0000313" key="2">
    <source>
        <dbReference type="EMBL" id="MEX6430658.1"/>
    </source>
</evidence>
<dbReference type="SMART" id="SM00861">
    <property type="entry name" value="Transket_pyr"/>
    <property type="match status" value="1"/>
</dbReference>
<accession>A0ABV3Y512</accession>
<comment type="caution">
    <text evidence="2">The sequence shown here is derived from an EMBL/GenBank/DDBJ whole genome shotgun (WGS) entry which is preliminary data.</text>
</comment>